<gene>
    <name evidence="1" type="ORF">Pla123a_27840</name>
</gene>
<dbReference type="Gene3D" id="1.25.10.10">
    <property type="entry name" value="Leucine-rich Repeat Variant"/>
    <property type="match status" value="2"/>
</dbReference>
<dbReference type="RefSeq" id="WP_146587875.1">
    <property type="nucleotide sequence ID" value="NZ_SJPO01000006.1"/>
</dbReference>
<name>A0A5C5YMK3_9BACT</name>
<keyword evidence="2" id="KW-1185">Reference proteome</keyword>
<dbReference type="PANTHER" id="PTHR12697:SF5">
    <property type="entry name" value="DEOXYHYPUSINE HYDROXYLASE"/>
    <property type="match status" value="1"/>
</dbReference>
<dbReference type="PANTHER" id="PTHR12697">
    <property type="entry name" value="PBS LYASE HEAT-LIKE PROTEIN"/>
    <property type="match status" value="1"/>
</dbReference>
<dbReference type="SMART" id="SM00567">
    <property type="entry name" value="EZ_HEAT"/>
    <property type="match status" value="4"/>
</dbReference>
<dbReference type="Proteomes" id="UP000318478">
    <property type="component" value="Unassembled WGS sequence"/>
</dbReference>
<evidence type="ECO:0000313" key="1">
    <source>
        <dbReference type="EMBL" id="TWT75998.1"/>
    </source>
</evidence>
<dbReference type="InterPro" id="IPR016024">
    <property type="entry name" value="ARM-type_fold"/>
</dbReference>
<dbReference type="GO" id="GO:0016491">
    <property type="term" value="F:oxidoreductase activity"/>
    <property type="evidence" value="ECO:0007669"/>
    <property type="project" value="TreeGrafter"/>
</dbReference>
<protein>
    <submittedName>
        <fullName evidence="1">HEAT repeat protein</fullName>
    </submittedName>
</protein>
<comment type="caution">
    <text evidence="1">The sequence shown here is derived from an EMBL/GenBank/DDBJ whole genome shotgun (WGS) entry which is preliminary data.</text>
</comment>
<accession>A0A5C5YMK3</accession>
<dbReference type="InterPro" id="IPR011989">
    <property type="entry name" value="ARM-like"/>
</dbReference>
<sequence length="551" mass="58721">MATTRGIERTLRLLTRTANPAAIEVLDAGLRSDEPVMREAAARALSRRRGSASVHTLLLALAETPPDVQRAVSTPDAALRLRPGVLSAIKGDDLHLCKRAARYAHDAGDAYVLPTLAEQSSRPDHPYGLGLATTALHLAKLLSERIYTPDQVAPDGPVQDPAFPRRAALNALIRAVDLFGKHGHLELVEAFLLLVVPDDLVLRRVLTDPTHAAHQPMLESLANSTAPGAMHVVCAALLQEHPPAPLIGVLTSRTDRAFVEYLLTDLGEQPPLRALESARGLAGFAWGEPQHQPTLMQLTGPQQATALKLLAATSMSKRRLSALCEAMLESGKVEGRVSACHVIGGLNSRVASSLISRALTDPENAVVAAATTQLRNRGIDGSTEKLISLLDHQHESVQKAAQGAAQSSLPEHNYRAFCERFDLLEEPARQVQGRLVGKADPKCAAAVRRDLSTASPKQRLRTLEVAGALGIGDQLSEALLEHISDDDPAIRAAAARALGGAKNEAARKALTAALKDKNSTVREAADQALGPLPPIDLASGLVSDMQQEFPL</sequence>
<dbReference type="InterPro" id="IPR004155">
    <property type="entry name" value="PBS_lyase_HEAT"/>
</dbReference>
<dbReference type="OrthoDB" id="264573at2"/>
<organism evidence="1 2">
    <name type="scientific">Posidoniimonas polymericola</name>
    <dbReference type="NCBI Taxonomy" id="2528002"/>
    <lineage>
        <taxon>Bacteria</taxon>
        <taxon>Pseudomonadati</taxon>
        <taxon>Planctomycetota</taxon>
        <taxon>Planctomycetia</taxon>
        <taxon>Pirellulales</taxon>
        <taxon>Lacipirellulaceae</taxon>
        <taxon>Posidoniimonas</taxon>
    </lineage>
</organism>
<dbReference type="SUPFAM" id="SSF48371">
    <property type="entry name" value="ARM repeat"/>
    <property type="match status" value="1"/>
</dbReference>
<dbReference type="EMBL" id="SJPO01000006">
    <property type="protein sequence ID" value="TWT75998.1"/>
    <property type="molecule type" value="Genomic_DNA"/>
</dbReference>
<dbReference type="AlphaFoldDB" id="A0A5C5YMK3"/>
<proteinExistence type="predicted"/>
<reference evidence="1 2" key="1">
    <citation type="submission" date="2019-02" db="EMBL/GenBank/DDBJ databases">
        <title>Deep-cultivation of Planctomycetes and their phenomic and genomic characterization uncovers novel biology.</title>
        <authorList>
            <person name="Wiegand S."/>
            <person name="Jogler M."/>
            <person name="Boedeker C."/>
            <person name="Pinto D."/>
            <person name="Vollmers J."/>
            <person name="Rivas-Marin E."/>
            <person name="Kohn T."/>
            <person name="Peeters S.H."/>
            <person name="Heuer A."/>
            <person name="Rast P."/>
            <person name="Oberbeckmann S."/>
            <person name="Bunk B."/>
            <person name="Jeske O."/>
            <person name="Meyerdierks A."/>
            <person name="Storesund J.E."/>
            <person name="Kallscheuer N."/>
            <person name="Luecker S."/>
            <person name="Lage O.M."/>
            <person name="Pohl T."/>
            <person name="Merkel B.J."/>
            <person name="Hornburger P."/>
            <person name="Mueller R.-W."/>
            <person name="Bruemmer F."/>
            <person name="Labrenz M."/>
            <person name="Spormann A.M."/>
            <person name="Op Den Camp H."/>
            <person name="Overmann J."/>
            <person name="Amann R."/>
            <person name="Jetten M.S.M."/>
            <person name="Mascher T."/>
            <person name="Medema M.H."/>
            <person name="Devos D.P."/>
            <person name="Kaster A.-K."/>
            <person name="Ovreas L."/>
            <person name="Rohde M."/>
            <person name="Galperin M.Y."/>
            <person name="Jogler C."/>
        </authorList>
    </citation>
    <scope>NUCLEOTIDE SEQUENCE [LARGE SCALE GENOMIC DNA]</scope>
    <source>
        <strain evidence="1 2">Pla123a</strain>
    </source>
</reference>
<dbReference type="Pfam" id="PF13646">
    <property type="entry name" value="HEAT_2"/>
    <property type="match status" value="1"/>
</dbReference>
<evidence type="ECO:0000313" key="2">
    <source>
        <dbReference type="Proteomes" id="UP000318478"/>
    </source>
</evidence>